<evidence type="ECO:0000256" key="4">
    <source>
        <dbReference type="ARBA" id="ARBA00022989"/>
    </source>
</evidence>
<evidence type="ECO:0000256" key="5">
    <source>
        <dbReference type="ARBA" id="ARBA00023136"/>
    </source>
</evidence>
<keyword evidence="4 6" id="KW-1133">Transmembrane helix</keyword>
<evidence type="ECO:0000256" key="6">
    <source>
        <dbReference type="SAM" id="Phobius"/>
    </source>
</evidence>
<comment type="subcellular location">
    <subcellularLocation>
        <location evidence="1">Membrane</location>
        <topology evidence="1">Multi-pass membrane protein</topology>
    </subcellularLocation>
</comment>
<proteinExistence type="inferred from homology"/>
<comment type="caution">
    <text evidence="7">The sequence shown here is derived from an EMBL/GenBank/DDBJ whole genome shotgun (WGS) entry which is preliminary data.</text>
</comment>
<evidence type="ECO:0000313" key="8">
    <source>
        <dbReference type="Proteomes" id="UP000789375"/>
    </source>
</evidence>
<keyword evidence="5 6" id="KW-0472">Membrane</keyword>
<evidence type="ECO:0000313" key="7">
    <source>
        <dbReference type="EMBL" id="CAG8449439.1"/>
    </source>
</evidence>
<feature type="transmembrane region" description="Helical" evidence="6">
    <location>
        <begin position="22"/>
        <end position="47"/>
    </location>
</feature>
<gene>
    <name evidence="7" type="ORF">FMOSSE_LOCUS1408</name>
</gene>
<accession>A0A9N8VG13</accession>
<feature type="transmembrane region" description="Helical" evidence="6">
    <location>
        <begin position="84"/>
        <end position="106"/>
    </location>
</feature>
<comment type="similarity">
    <text evidence="2">Belongs to the IFI6/IFI27 family.</text>
</comment>
<dbReference type="Pfam" id="PF06140">
    <property type="entry name" value="Ifi-6-16"/>
    <property type="match status" value="1"/>
</dbReference>
<protein>
    <submittedName>
        <fullName evidence="7">12614_t:CDS:1</fullName>
    </submittedName>
</protein>
<keyword evidence="8" id="KW-1185">Reference proteome</keyword>
<feature type="transmembrane region" description="Helical" evidence="6">
    <location>
        <begin position="59"/>
        <end position="78"/>
    </location>
</feature>
<keyword evidence="3 6" id="KW-0812">Transmembrane</keyword>
<dbReference type="GO" id="GO:0016020">
    <property type="term" value="C:membrane"/>
    <property type="evidence" value="ECO:0007669"/>
    <property type="project" value="UniProtKB-SubCell"/>
</dbReference>
<evidence type="ECO:0000256" key="3">
    <source>
        <dbReference type="ARBA" id="ARBA00022692"/>
    </source>
</evidence>
<dbReference type="PANTHER" id="PTHR16932">
    <property type="entry name" value="INTERFERON ALPHA-INDUCIBLE PROTEIN 27"/>
    <property type="match status" value="1"/>
</dbReference>
<name>A0A9N8VG13_FUNMO</name>
<dbReference type="EMBL" id="CAJVPP010000161">
    <property type="protein sequence ID" value="CAG8449439.1"/>
    <property type="molecule type" value="Genomic_DNA"/>
</dbReference>
<evidence type="ECO:0000256" key="2">
    <source>
        <dbReference type="ARBA" id="ARBA00007262"/>
    </source>
</evidence>
<dbReference type="InterPro" id="IPR009311">
    <property type="entry name" value="IFI6/IFI27-like"/>
</dbReference>
<dbReference type="AlphaFoldDB" id="A0A9N8VG13"/>
<evidence type="ECO:0000256" key="1">
    <source>
        <dbReference type="ARBA" id="ARBA00004141"/>
    </source>
</evidence>
<dbReference type="InterPro" id="IPR038213">
    <property type="entry name" value="IFI6/IFI27-like_sf"/>
</dbReference>
<reference evidence="7" key="1">
    <citation type="submission" date="2021-06" db="EMBL/GenBank/DDBJ databases">
        <authorList>
            <person name="Kallberg Y."/>
            <person name="Tangrot J."/>
            <person name="Rosling A."/>
        </authorList>
    </citation>
    <scope>NUCLEOTIDE SEQUENCE</scope>
    <source>
        <strain evidence="7">87-6 pot B 2015</strain>
    </source>
</reference>
<dbReference type="PANTHER" id="PTHR16932:SF18">
    <property type="entry name" value="INTERFERON, ALPHA-INDUCIBLE PROTEIN 27-LIKE 2"/>
    <property type="match status" value="1"/>
</dbReference>
<sequence>MKDGFISNPLSTESFFSRNKKYLLAGTAVVAGAILGPIAIGGVVTALAEAGIAAGSIAAWMMSLEGGAVAAVSLVAILQSVGAAGLGIGAVIAFGSGGGIVGILIAKTMLKVLESNPERLAELENFVSIDKRFDLAREIAKDRAKKFEFLVIRDDERCHEGIEILHQHLIKINGSNCVTTEQRNYVLNLNNL</sequence>
<dbReference type="Gene3D" id="6.10.110.10">
    <property type="match status" value="1"/>
</dbReference>
<organism evidence="7 8">
    <name type="scientific">Funneliformis mosseae</name>
    <name type="common">Endomycorrhizal fungus</name>
    <name type="synonym">Glomus mosseae</name>
    <dbReference type="NCBI Taxonomy" id="27381"/>
    <lineage>
        <taxon>Eukaryota</taxon>
        <taxon>Fungi</taxon>
        <taxon>Fungi incertae sedis</taxon>
        <taxon>Mucoromycota</taxon>
        <taxon>Glomeromycotina</taxon>
        <taxon>Glomeromycetes</taxon>
        <taxon>Glomerales</taxon>
        <taxon>Glomeraceae</taxon>
        <taxon>Funneliformis</taxon>
    </lineage>
</organism>
<dbReference type="Proteomes" id="UP000789375">
    <property type="component" value="Unassembled WGS sequence"/>
</dbReference>